<dbReference type="STRING" id="37653.A0A0L8GRT6"/>
<reference evidence="2" key="1">
    <citation type="submission" date="2015-07" db="EMBL/GenBank/DDBJ databases">
        <title>MeaNS - Measles Nucleotide Surveillance Program.</title>
        <authorList>
            <person name="Tran T."/>
            <person name="Druce J."/>
        </authorList>
    </citation>
    <scope>NUCLEOTIDE SEQUENCE</scope>
    <source>
        <strain evidence="2">UCB-OBI-ISO-001</strain>
        <tissue evidence="2">Gonad</tissue>
    </source>
</reference>
<proteinExistence type="predicted"/>
<dbReference type="AlphaFoldDB" id="A0A0L8GRT6"/>
<evidence type="ECO:0000313" key="2">
    <source>
        <dbReference type="EMBL" id="KOF79771.1"/>
    </source>
</evidence>
<protein>
    <recommendedName>
        <fullName evidence="3">Peptidase M14 carboxypeptidase A domain-containing protein</fullName>
    </recommendedName>
</protein>
<dbReference type="PANTHER" id="PTHR12756:SF9">
    <property type="entry name" value="CYTOSOLIC CARBOXYPEPTIDASE 6"/>
    <property type="match status" value="1"/>
</dbReference>
<sequence>MTQYDVEFYIDIHAHSTLMNGFMYGNTYDDVDRLEKQSVFPKLLRMNAEDFSMSNTNFNRDAVKAGTGRSFPYLPIISIILRV</sequence>
<name>A0A0L8GRT6_OCTBM</name>
<dbReference type="PANTHER" id="PTHR12756">
    <property type="entry name" value="CYTOSOLIC CARBOXYPEPTIDASE"/>
    <property type="match status" value="1"/>
</dbReference>
<gene>
    <name evidence="2" type="ORF">OCBIM_22029020mg</name>
</gene>
<dbReference type="Gene3D" id="3.40.630.10">
    <property type="entry name" value="Zn peptidases"/>
    <property type="match status" value="1"/>
</dbReference>
<evidence type="ECO:0000256" key="1">
    <source>
        <dbReference type="ARBA" id="ARBA00001947"/>
    </source>
</evidence>
<comment type="cofactor">
    <cofactor evidence="1">
        <name>Zn(2+)</name>
        <dbReference type="ChEBI" id="CHEBI:29105"/>
    </cofactor>
</comment>
<dbReference type="EMBL" id="KQ420626">
    <property type="protein sequence ID" value="KOF79771.1"/>
    <property type="molecule type" value="Genomic_DNA"/>
</dbReference>
<dbReference type="InterPro" id="IPR050821">
    <property type="entry name" value="Cytosolic_carboxypeptidase"/>
</dbReference>
<evidence type="ECO:0008006" key="3">
    <source>
        <dbReference type="Google" id="ProtNLM"/>
    </source>
</evidence>
<dbReference type="SUPFAM" id="SSF53187">
    <property type="entry name" value="Zn-dependent exopeptidases"/>
    <property type="match status" value="1"/>
</dbReference>
<accession>A0A0L8GRT6</accession>
<organism evidence="2">
    <name type="scientific">Octopus bimaculoides</name>
    <name type="common">California two-spotted octopus</name>
    <dbReference type="NCBI Taxonomy" id="37653"/>
    <lineage>
        <taxon>Eukaryota</taxon>
        <taxon>Metazoa</taxon>
        <taxon>Spiralia</taxon>
        <taxon>Lophotrochozoa</taxon>
        <taxon>Mollusca</taxon>
        <taxon>Cephalopoda</taxon>
        <taxon>Coleoidea</taxon>
        <taxon>Octopodiformes</taxon>
        <taxon>Octopoda</taxon>
        <taxon>Incirrata</taxon>
        <taxon>Octopodidae</taxon>
        <taxon>Octopus</taxon>
    </lineage>
</organism>